<dbReference type="eggNOG" id="KOG2776">
    <property type="taxonomic scope" value="Eukaryota"/>
</dbReference>
<dbReference type="Gene3D" id="1.10.10.10">
    <property type="entry name" value="Winged helix-like DNA-binding domain superfamily/Winged helix DNA-binding domain"/>
    <property type="match status" value="1"/>
</dbReference>
<dbReference type="FunCoup" id="T1ELU6">
    <property type="interactions" value="2114"/>
</dbReference>
<dbReference type="PANTHER" id="PTHR10804">
    <property type="entry name" value="PROTEASE FAMILY M24 METHIONYL AMINOPEPTIDASE, AMINOPEPTIDASE P"/>
    <property type="match status" value="1"/>
</dbReference>
<name>T1ELU6_HELRO</name>
<evidence type="ECO:0000313" key="3">
    <source>
        <dbReference type="EMBL" id="ESO09959.1"/>
    </source>
</evidence>
<dbReference type="AlphaFoldDB" id="T1ELU6"/>
<dbReference type="FunFam" id="3.90.230.10:FF:000013">
    <property type="entry name" value="DNA-binding protein, 42 kDa"/>
    <property type="match status" value="1"/>
</dbReference>
<evidence type="ECO:0000313" key="4">
    <source>
        <dbReference type="EnsemblMetazoa" id="HelroP156370"/>
    </source>
</evidence>
<dbReference type="InterPro" id="IPR047113">
    <property type="entry name" value="PA2G4/ARX1"/>
</dbReference>
<feature type="domain" description="Peptidase M24" evidence="2">
    <location>
        <begin position="25"/>
        <end position="195"/>
    </location>
</feature>
<protein>
    <recommendedName>
        <fullName evidence="2">Peptidase M24 domain-containing protein</fullName>
    </recommendedName>
</protein>
<dbReference type="KEGG" id="hro:HELRODRAFT_156370"/>
<evidence type="ECO:0000259" key="2">
    <source>
        <dbReference type="Pfam" id="PF00557"/>
    </source>
</evidence>
<proteinExistence type="inferred from homology"/>
<organism evidence="4 5">
    <name type="scientific">Helobdella robusta</name>
    <name type="common">Californian leech</name>
    <dbReference type="NCBI Taxonomy" id="6412"/>
    <lineage>
        <taxon>Eukaryota</taxon>
        <taxon>Metazoa</taxon>
        <taxon>Spiralia</taxon>
        <taxon>Lophotrochozoa</taxon>
        <taxon>Annelida</taxon>
        <taxon>Clitellata</taxon>
        <taxon>Hirudinea</taxon>
        <taxon>Rhynchobdellida</taxon>
        <taxon>Glossiphoniidae</taxon>
        <taxon>Helobdella</taxon>
    </lineage>
</organism>
<dbReference type="Proteomes" id="UP000015101">
    <property type="component" value="Unassembled WGS sequence"/>
</dbReference>
<reference evidence="4" key="3">
    <citation type="submission" date="2015-06" db="UniProtKB">
        <authorList>
            <consortium name="EnsemblMetazoa"/>
        </authorList>
    </citation>
    <scope>IDENTIFICATION</scope>
</reference>
<dbReference type="InParanoid" id="T1ELU6"/>
<dbReference type="FunFam" id="1.10.10.10:FF:000029">
    <property type="entry name" value="Proliferation-associated 2G4, a"/>
    <property type="match status" value="1"/>
</dbReference>
<sequence length="401" mass="44619">MADKDEKHDTENEEDTIAKDIVVTKYKMAAEIVNDVLKKLIEKCETNAKIQDLCDLGDQLLTEQTNKVFKTKKDMKKGIAFPTCISVNNCICHFSPLKSEADSFLKEGDLVKIDLGAHIDGFIAVVAHSLIVGATPENKATGRKADVVLAAHLASEVALRLVKPGSEVYSVTDAIQKATECYKCKPIEGMVSHQLQKHVIDGKKTIVQNPSEALRKEYEKCEFEVHEVYAIDVIVSTGEGKGRESDIRTTVYKKKDTIYNLKMKASRQFYSEVEKKYGVMPFTLRSFEDEIKAKMGVVECVKHQLVEPFNVLFERENEFVAQFKFTVLLMPNGPMKITGLPFDSSSYHSEQTIEDEEIKGLLAASASRKAAKKKKKKAEKAIIGGEDAETAAVAEEVVAET</sequence>
<dbReference type="HOGENOM" id="CLU_041451_2_1_1"/>
<dbReference type="OrthoDB" id="5876363at2759"/>
<dbReference type="InterPro" id="IPR004545">
    <property type="entry name" value="PA2G4"/>
</dbReference>
<dbReference type="PANTHER" id="PTHR10804:SF11">
    <property type="entry name" value="PROLIFERATION-ASSOCIATED PROTEIN 2G4"/>
    <property type="match status" value="1"/>
</dbReference>
<dbReference type="STRING" id="6412.T1ELU6"/>
<evidence type="ECO:0000256" key="1">
    <source>
        <dbReference type="ARBA" id="ARBA00007319"/>
    </source>
</evidence>
<reference evidence="5" key="1">
    <citation type="submission" date="2012-12" db="EMBL/GenBank/DDBJ databases">
        <authorList>
            <person name="Hellsten U."/>
            <person name="Grimwood J."/>
            <person name="Chapman J.A."/>
            <person name="Shapiro H."/>
            <person name="Aerts A."/>
            <person name="Otillar R.P."/>
            <person name="Terry A.Y."/>
            <person name="Boore J.L."/>
            <person name="Simakov O."/>
            <person name="Marletaz F."/>
            <person name="Cho S.-J."/>
            <person name="Edsinger-Gonzales E."/>
            <person name="Havlak P."/>
            <person name="Kuo D.-H."/>
            <person name="Larsson T."/>
            <person name="Lv J."/>
            <person name="Arendt D."/>
            <person name="Savage R."/>
            <person name="Osoegawa K."/>
            <person name="de Jong P."/>
            <person name="Lindberg D.R."/>
            <person name="Seaver E.C."/>
            <person name="Weisblat D.A."/>
            <person name="Putnam N.H."/>
            <person name="Grigoriev I.V."/>
            <person name="Rokhsar D.S."/>
        </authorList>
    </citation>
    <scope>NUCLEOTIDE SEQUENCE</scope>
</reference>
<dbReference type="InterPro" id="IPR036388">
    <property type="entry name" value="WH-like_DNA-bd_sf"/>
</dbReference>
<dbReference type="EnsemblMetazoa" id="HelroT156370">
    <property type="protein sequence ID" value="HelroP156370"/>
    <property type="gene ID" value="HelroG156370"/>
</dbReference>
<dbReference type="EMBL" id="AMQM01002844">
    <property type="status" value="NOT_ANNOTATED_CDS"/>
    <property type="molecule type" value="Genomic_DNA"/>
</dbReference>
<dbReference type="Gene3D" id="3.90.230.10">
    <property type="entry name" value="Creatinase/methionine aminopeptidase superfamily"/>
    <property type="match status" value="1"/>
</dbReference>
<keyword evidence="5" id="KW-1185">Reference proteome</keyword>
<dbReference type="RefSeq" id="XP_009011773.1">
    <property type="nucleotide sequence ID" value="XM_009013525.1"/>
</dbReference>
<evidence type="ECO:0000313" key="5">
    <source>
        <dbReference type="Proteomes" id="UP000015101"/>
    </source>
</evidence>
<dbReference type="Pfam" id="PF00557">
    <property type="entry name" value="Peptidase_M24"/>
    <property type="match status" value="1"/>
</dbReference>
<dbReference type="SUPFAM" id="SSF46785">
    <property type="entry name" value="Winged helix' DNA-binding domain"/>
    <property type="match status" value="1"/>
</dbReference>
<dbReference type="InterPro" id="IPR000994">
    <property type="entry name" value="Pept_M24"/>
</dbReference>
<accession>T1ELU6</accession>
<dbReference type="CTD" id="20197546"/>
<dbReference type="NCBIfam" id="TIGR00495">
    <property type="entry name" value="crvDNA_42K"/>
    <property type="match status" value="1"/>
</dbReference>
<dbReference type="InterPro" id="IPR036390">
    <property type="entry name" value="WH_DNA-bd_sf"/>
</dbReference>
<dbReference type="GeneID" id="20197546"/>
<dbReference type="InterPro" id="IPR036005">
    <property type="entry name" value="Creatinase/aminopeptidase-like"/>
</dbReference>
<reference evidence="3 5" key="2">
    <citation type="journal article" date="2013" name="Nature">
        <title>Insights into bilaterian evolution from three spiralian genomes.</title>
        <authorList>
            <person name="Simakov O."/>
            <person name="Marletaz F."/>
            <person name="Cho S.J."/>
            <person name="Edsinger-Gonzales E."/>
            <person name="Havlak P."/>
            <person name="Hellsten U."/>
            <person name="Kuo D.H."/>
            <person name="Larsson T."/>
            <person name="Lv J."/>
            <person name="Arendt D."/>
            <person name="Savage R."/>
            <person name="Osoegawa K."/>
            <person name="de Jong P."/>
            <person name="Grimwood J."/>
            <person name="Chapman J.A."/>
            <person name="Shapiro H."/>
            <person name="Aerts A."/>
            <person name="Otillar R.P."/>
            <person name="Terry A.Y."/>
            <person name="Boore J.L."/>
            <person name="Grigoriev I.V."/>
            <person name="Lindberg D.R."/>
            <person name="Seaver E.C."/>
            <person name="Weisblat D.A."/>
            <person name="Putnam N.H."/>
            <person name="Rokhsar D.S."/>
        </authorList>
    </citation>
    <scope>NUCLEOTIDE SEQUENCE</scope>
</reference>
<dbReference type="EMBL" id="KB095905">
    <property type="protein sequence ID" value="ESO09959.1"/>
    <property type="molecule type" value="Genomic_DNA"/>
</dbReference>
<dbReference type="CDD" id="cd01089">
    <property type="entry name" value="PA2G4-like"/>
    <property type="match status" value="1"/>
</dbReference>
<comment type="similarity">
    <text evidence="1">Belongs to the peptidase M24 family.</text>
</comment>
<dbReference type="SUPFAM" id="SSF55920">
    <property type="entry name" value="Creatinase/aminopeptidase"/>
    <property type="match status" value="1"/>
</dbReference>
<dbReference type="OMA" id="SRMFYSE"/>
<gene>
    <name evidence="4" type="primary">20197546</name>
    <name evidence="3" type="ORF">HELRODRAFT_156370</name>
</gene>